<evidence type="ECO:0000256" key="1">
    <source>
        <dbReference type="SAM" id="MobiDB-lite"/>
    </source>
</evidence>
<feature type="compositionally biased region" description="Polar residues" evidence="1">
    <location>
        <begin position="263"/>
        <end position="276"/>
    </location>
</feature>
<sequence>MATVSLVSFRKEDSKKNADDEDKVLNDFELQAKKFEEKTMLYSKDGQNEPVTLENDALKDKILEKFKEGENLGDLAKELPNADQIEKLLSEVKESNLVKSMSQKDSEPSRGIESSESQNSPAPEPIDTAQSTEENLGAGKTDIDEKLDENIDSSHTEASGMEDLLKKLGEENANKNDGQPEPTSDKEDSKEEKTENDDSGNNVAEGQESTTPLEAEQDKAKNTQQDQNGESKEDIHTKQDLQIERNSDDSKELESKDPKATEAANSEQKLHQNGQEPNREVKDDKASDITKSSVDGESTEGKKTLSPEEVKHWEDLLNTVGDVATQLQLLVIDKN</sequence>
<evidence type="ECO:0000313" key="2">
    <source>
        <dbReference type="EMBL" id="OAL09815.1"/>
    </source>
</evidence>
<dbReference type="AlphaFoldDB" id="A0A1A9QCY6"/>
<keyword evidence="3" id="KW-1185">Reference proteome</keyword>
<feature type="compositionally biased region" description="Basic and acidic residues" evidence="1">
    <location>
        <begin position="92"/>
        <end position="110"/>
    </location>
</feature>
<gene>
    <name evidence="2" type="ORF">A6V39_05150</name>
</gene>
<feature type="compositionally biased region" description="Basic and acidic residues" evidence="1">
    <location>
        <begin position="299"/>
        <end position="309"/>
    </location>
</feature>
<feature type="compositionally biased region" description="Basic and acidic residues" evidence="1">
    <location>
        <begin position="183"/>
        <end position="193"/>
    </location>
</feature>
<feature type="region of interest" description="Disordered" evidence="1">
    <location>
        <begin position="92"/>
        <end position="309"/>
    </location>
</feature>
<accession>A0A1A9QCY6</accession>
<reference evidence="3" key="1">
    <citation type="submission" date="2016-04" db="EMBL/GenBank/DDBJ databases">
        <authorList>
            <person name="Quiroz-Castaneda R.E."/>
            <person name="Martinez-Ocampo F."/>
        </authorList>
    </citation>
    <scope>NUCLEOTIDE SEQUENCE [LARGE SCALE GENOMIC DNA]</scope>
    <source>
        <strain evidence="3">INIFAP01</strain>
    </source>
</reference>
<proteinExistence type="predicted"/>
<organism evidence="2 3">
    <name type="scientific">Candidatus Mycoplasma haematobovis</name>
    <dbReference type="NCBI Taxonomy" id="432608"/>
    <lineage>
        <taxon>Bacteria</taxon>
        <taxon>Bacillati</taxon>
        <taxon>Mycoplasmatota</taxon>
        <taxon>Mollicutes</taxon>
        <taxon>Mycoplasmataceae</taxon>
        <taxon>Mycoplasma</taxon>
    </lineage>
</organism>
<feature type="compositionally biased region" description="Basic and acidic residues" evidence="1">
    <location>
        <begin position="277"/>
        <end position="288"/>
    </location>
</feature>
<feature type="compositionally biased region" description="Basic and acidic residues" evidence="1">
    <location>
        <begin position="141"/>
        <end position="155"/>
    </location>
</feature>
<name>A0A1A9QCY6_9MOLU</name>
<feature type="compositionally biased region" description="Basic and acidic residues" evidence="1">
    <location>
        <begin position="163"/>
        <end position="174"/>
    </location>
</feature>
<comment type="caution">
    <text evidence="2">The sequence shown here is derived from an EMBL/GenBank/DDBJ whole genome shotgun (WGS) entry which is preliminary data.</text>
</comment>
<feature type="compositionally biased region" description="Polar residues" evidence="1">
    <location>
        <begin position="112"/>
        <end position="121"/>
    </location>
</feature>
<dbReference type="Proteomes" id="UP000077623">
    <property type="component" value="Unassembled WGS sequence"/>
</dbReference>
<feature type="compositionally biased region" description="Polar residues" evidence="1">
    <location>
        <begin position="200"/>
        <end position="212"/>
    </location>
</feature>
<dbReference type="EMBL" id="LWUJ01000014">
    <property type="protein sequence ID" value="OAL09815.1"/>
    <property type="molecule type" value="Genomic_DNA"/>
</dbReference>
<evidence type="ECO:0000313" key="3">
    <source>
        <dbReference type="Proteomes" id="UP000077623"/>
    </source>
</evidence>
<protein>
    <submittedName>
        <fullName evidence="2">Uncharacterized protein</fullName>
    </submittedName>
</protein>
<feature type="compositionally biased region" description="Basic and acidic residues" evidence="1">
    <location>
        <begin position="229"/>
        <end position="260"/>
    </location>
</feature>
<dbReference type="STRING" id="432608.A6V39_05150"/>
<dbReference type="RefSeq" id="WP_187150668.1">
    <property type="nucleotide sequence ID" value="NZ_LWUJ01000014.1"/>
</dbReference>